<dbReference type="Pfam" id="PF00067">
    <property type="entry name" value="p450"/>
    <property type="match status" value="1"/>
</dbReference>
<keyword evidence="10 16" id="KW-0503">Monooxygenase</keyword>
<reference evidence="17" key="1">
    <citation type="journal article" date="2020" name="Genome">
        <title>Transcriptome-wide identification and characterization of cytochrome P450s from Nothapodytes nimmoniana and their phylogenomic analysis revealed candidate cytochrome P450s involved in camptothecin biosynthetic pathway.</title>
        <authorList>
            <person name="Godbole R.C."/>
            <person name="Pable A.A."/>
            <person name="Barvkar V.T."/>
        </authorList>
    </citation>
    <scope>NUCLEOTIDE SEQUENCE</scope>
</reference>
<name>A0A7L7RBA6_NOTNI</name>
<comment type="pathway">
    <text evidence="13">Plant hormone degradation; abscisic acid degradation.</text>
</comment>
<evidence type="ECO:0000256" key="6">
    <source>
        <dbReference type="ARBA" id="ARBA00022723"/>
    </source>
</evidence>
<evidence type="ECO:0000256" key="10">
    <source>
        <dbReference type="ARBA" id="ARBA00023033"/>
    </source>
</evidence>
<dbReference type="GO" id="GO:0020037">
    <property type="term" value="F:heme binding"/>
    <property type="evidence" value="ECO:0007669"/>
    <property type="project" value="InterPro"/>
</dbReference>
<protein>
    <recommendedName>
        <fullName evidence="14">(+)-abscisic acid 8'-hydroxylase</fullName>
        <ecNumber evidence="14">1.14.14.137</ecNumber>
    </recommendedName>
</protein>
<comment type="cofactor">
    <cofactor evidence="1 15">
        <name>heme</name>
        <dbReference type="ChEBI" id="CHEBI:30413"/>
    </cofactor>
</comment>
<evidence type="ECO:0000313" key="17">
    <source>
        <dbReference type="EMBL" id="QNS29985.1"/>
    </source>
</evidence>
<dbReference type="PROSITE" id="PS00086">
    <property type="entry name" value="CYTOCHROME_P450"/>
    <property type="match status" value="1"/>
</dbReference>
<dbReference type="GO" id="GO:0009414">
    <property type="term" value="P:response to water deprivation"/>
    <property type="evidence" value="ECO:0007669"/>
    <property type="project" value="UniProtKB-ARBA"/>
</dbReference>
<dbReference type="Gene3D" id="1.10.630.10">
    <property type="entry name" value="Cytochrome P450"/>
    <property type="match status" value="1"/>
</dbReference>
<comment type="catalytic activity">
    <reaction evidence="12">
        <text>2-cis-(+)-abscisate + reduced [NADPH--hemoprotein reductase] + O2 = (+)-8'-hydroxyabscisate + oxidized [NADPH--hemoprotein reductase] + H2O + H(+)</text>
        <dbReference type="Rhea" id="RHEA:12897"/>
        <dbReference type="Rhea" id="RHEA-COMP:11964"/>
        <dbReference type="Rhea" id="RHEA-COMP:11965"/>
        <dbReference type="ChEBI" id="CHEBI:15377"/>
        <dbReference type="ChEBI" id="CHEBI:15378"/>
        <dbReference type="ChEBI" id="CHEBI:15379"/>
        <dbReference type="ChEBI" id="CHEBI:37569"/>
        <dbReference type="ChEBI" id="CHEBI:57618"/>
        <dbReference type="ChEBI" id="CHEBI:58210"/>
        <dbReference type="ChEBI" id="CHEBI:58490"/>
        <dbReference type="EC" id="1.14.14.137"/>
    </reaction>
</comment>
<dbReference type="GO" id="GO:0016125">
    <property type="term" value="P:sterol metabolic process"/>
    <property type="evidence" value="ECO:0007669"/>
    <property type="project" value="TreeGrafter"/>
</dbReference>
<sequence>MEKFEVILCIITLLLTLTSYLFRRKKKGEACKRERLPPGSMGWPYIGETLQLYSQDPNVFFANKVKRYGEIYKTHLLGCACVMVASPEASRFVLVTQAHLFKPTYPASKENLIGKSAIFFHQGDYHTRLRKLVQSSLSPKALRALVASIEDIIASALNSLAGGHVITTFHEMKKLSFEVGILLIFGQLEAHHKEELKKNYTIVDRGYNSFPTKLPGSLYRKALLARNQLSKILNEIIYERKEKKSSQKDLLGSLLSSKDDKGEILSEGQIADNIIGVLFAAQDTTASAMTWILKYLYDDPQRLETVKAEQEVIYKANEVGNLHLTWAQTRNMPITHKVILESLRMASIISFTFREAVVDVEYNGYLIPKGWKIMPLFRNMHHNPQFFNDPQKFNLSRFEVAPKPNTFMPFGSGLHACPGNELAKLEMLILTHHLVTKFRWEVVGPQSGTQYGPFPVPLHGLPTKFWKESTTYRQHGRFLIKDAPPFSRT</sequence>
<dbReference type="InterPro" id="IPR017972">
    <property type="entry name" value="Cyt_P450_CS"/>
</dbReference>
<evidence type="ECO:0000256" key="2">
    <source>
        <dbReference type="ARBA" id="ARBA00004167"/>
    </source>
</evidence>
<evidence type="ECO:0000256" key="15">
    <source>
        <dbReference type="PIRSR" id="PIRSR602401-1"/>
    </source>
</evidence>
<gene>
    <name evidence="17" type="primary">CYP707A197</name>
</gene>
<evidence type="ECO:0000256" key="8">
    <source>
        <dbReference type="ARBA" id="ARBA00023002"/>
    </source>
</evidence>
<comment type="subcellular location">
    <subcellularLocation>
        <location evidence="2">Membrane</location>
        <topology evidence="2">Single-pass membrane protein</topology>
    </subcellularLocation>
</comment>
<evidence type="ECO:0000256" key="5">
    <source>
        <dbReference type="ARBA" id="ARBA00022692"/>
    </source>
</evidence>
<dbReference type="GO" id="GO:0046345">
    <property type="term" value="P:abscisic acid catabolic process"/>
    <property type="evidence" value="ECO:0007669"/>
    <property type="project" value="UniProtKB-ARBA"/>
</dbReference>
<keyword evidence="7" id="KW-1133">Transmembrane helix</keyword>
<evidence type="ECO:0000256" key="16">
    <source>
        <dbReference type="RuleBase" id="RU000461"/>
    </source>
</evidence>
<evidence type="ECO:0000256" key="12">
    <source>
        <dbReference type="ARBA" id="ARBA00050609"/>
    </source>
</evidence>
<dbReference type="GO" id="GO:0016020">
    <property type="term" value="C:membrane"/>
    <property type="evidence" value="ECO:0007669"/>
    <property type="project" value="UniProtKB-SubCell"/>
</dbReference>
<dbReference type="CDD" id="cd11043">
    <property type="entry name" value="CYP90-like"/>
    <property type="match status" value="1"/>
</dbReference>
<dbReference type="InterPro" id="IPR036396">
    <property type="entry name" value="Cyt_P450_sf"/>
</dbReference>
<dbReference type="SUPFAM" id="SSF48264">
    <property type="entry name" value="Cytochrome P450"/>
    <property type="match status" value="1"/>
</dbReference>
<dbReference type="AlphaFoldDB" id="A0A7L7RBA6"/>
<evidence type="ECO:0000256" key="7">
    <source>
        <dbReference type="ARBA" id="ARBA00022989"/>
    </source>
</evidence>
<keyword evidence="9 15" id="KW-0408">Iron</keyword>
<dbReference type="GO" id="GO:0010295">
    <property type="term" value="F:(+)-abscisic acid 8'-hydroxylase activity"/>
    <property type="evidence" value="ECO:0007669"/>
    <property type="project" value="UniProtKB-EC"/>
</dbReference>
<evidence type="ECO:0000256" key="3">
    <source>
        <dbReference type="ARBA" id="ARBA00010617"/>
    </source>
</evidence>
<keyword evidence="6 15" id="KW-0479">Metal-binding</keyword>
<dbReference type="InterPro" id="IPR002401">
    <property type="entry name" value="Cyt_P450_E_grp-I"/>
</dbReference>
<organism evidence="17">
    <name type="scientific">Nothapodytes nimmoniana</name>
    <name type="common">Nothapodytes foetida</name>
    <dbReference type="NCBI Taxonomy" id="159386"/>
    <lineage>
        <taxon>Eukaryota</taxon>
        <taxon>Viridiplantae</taxon>
        <taxon>Streptophyta</taxon>
        <taxon>Embryophyta</taxon>
        <taxon>Tracheophyta</taxon>
        <taxon>Spermatophyta</taxon>
        <taxon>Magnoliopsida</taxon>
        <taxon>eudicotyledons</taxon>
        <taxon>Gunneridae</taxon>
        <taxon>Pentapetalae</taxon>
        <taxon>asterids</taxon>
        <taxon>lamiids</taxon>
        <taxon>Icacinales</taxon>
        <taxon>Icacinaceae</taxon>
        <taxon>Nothapodytes</taxon>
    </lineage>
</organism>
<proteinExistence type="evidence at transcript level"/>
<dbReference type="EC" id="1.14.14.137" evidence="14"/>
<evidence type="ECO:0000256" key="4">
    <source>
        <dbReference type="ARBA" id="ARBA00022617"/>
    </source>
</evidence>
<evidence type="ECO:0000256" key="11">
    <source>
        <dbReference type="ARBA" id="ARBA00023136"/>
    </source>
</evidence>
<evidence type="ECO:0000256" key="1">
    <source>
        <dbReference type="ARBA" id="ARBA00001971"/>
    </source>
</evidence>
<dbReference type="PANTHER" id="PTHR24286">
    <property type="entry name" value="CYTOCHROME P450 26"/>
    <property type="match status" value="1"/>
</dbReference>
<keyword evidence="11" id="KW-0472">Membrane</keyword>
<evidence type="ECO:0000256" key="9">
    <source>
        <dbReference type="ARBA" id="ARBA00023004"/>
    </source>
</evidence>
<dbReference type="FunFam" id="1.10.630.10:FF:000014">
    <property type="entry name" value="Abscisic acid 8"/>
    <property type="match status" value="1"/>
</dbReference>
<dbReference type="GO" id="GO:0005506">
    <property type="term" value="F:iron ion binding"/>
    <property type="evidence" value="ECO:0007669"/>
    <property type="project" value="InterPro"/>
</dbReference>
<dbReference type="PRINTS" id="PR00463">
    <property type="entry name" value="EP450I"/>
</dbReference>
<dbReference type="PRINTS" id="PR00385">
    <property type="entry name" value="P450"/>
</dbReference>
<comment type="similarity">
    <text evidence="3 16">Belongs to the cytochrome P450 family.</text>
</comment>
<evidence type="ECO:0000256" key="14">
    <source>
        <dbReference type="ARBA" id="ARBA00066338"/>
    </source>
</evidence>
<dbReference type="GO" id="GO:0009737">
    <property type="term" value="P:response to abscisic acid"/>
    <property type="evidence" value="ECO:0007669"/>
    <property type="project" value="UniProtKB-ARBA"/>
</dbReference>
<keyword evidence="8 16" id="KW-0560">Oxidoreductase</keyword>
<dbReference type="InterPro" id="IPR001128">
    <property type="entry name" value="Cyt_P450"/>
</dbReference>
<evidence type="ECO:0000256" key="13">
    <source>
        <dbReference type="ARBA" id="ARBA00060633"/>
    </source>
</evidence>
<keyword evidence="4 15" id="KW-0349">Heme</keyword>
<accession>A0A7L7RBA6</accession>
<keyword evidence="5" id="KW-0812">Transmembrane</keyword>
<dbReference type="EMBL" id="MN168831">
    <property type="protein sequence ID" value="QNS29985.1"/>
    <property type="molecule type" value="mRNA"/>
</dbReference>
<dbReference type="PANTHER" id="PTHR24286:SF376">
    <property type="entry name" value="ABSCISIC ACID 8'-HYDROXYLASE 4"/>
    <property type="match status" value="1"/>
</dbReference>
<feature type="binding site" description="axial binding residue" evidence="15">
    <location>
        <position position="417"/>
    </location>
    <ligand>
        <name>heme</name>
        <dbReference type="ChEBI" id="CHEBI:30413"/>
    </ligand>
    <ligandPart>
        <name>Fe</name>
        <dbReference type="ChEBI" id="CHEBI:18248"/>
    </ligandPart>
</feature>